<feature type="transmembrane region" description="Helical" evidence="6">
    <location>
        <begin position="45"/>
        <end position="69"/>
    </location>
</feature>
<protein>
    <recommendedName>
        <fullName evidence="7">Major facilitator superfamily (MFS) profile domain-containing protein</fullName>
    </recommendedName>
</protein>
<comment type="subcellular location">
    <subcellularLocation>
        <location evidence="1">Membrane</location>
        <topology evidence="1">Multi-pass membrane protein</topology>
    </subcellularLocation>
</comment>
<evidence type="ECO:0000256" key="4">
    <source>
        <dbReference type="ARBA" id="ARBA00023136"/>
    </source>
</evidence>
<evidence type="ECO:0000256" key="2">
    <source>
        <dbReference type="ARBA" id="ARBA00022692"/>
    </source>
</evidence>
<evidence type="ECO:0000256" key="1">
    <source>
        <dbReference type="ARBA" id="ARBA00004141"/>
    </source>
</evidence>
<sequence length="257" mass="26971">MFPSWVTGMTVSRTGRYRTIVYAGFSLWTIGCGCLSTVTQSTPRALLVFYMLLAGVGTGQTTQTTTVAAQASVSRKDMSVVTAVKNFAQLLGGTLSLPVASLLINNSLRTALSSLSLTSSAITTIINDPIILGPSTSISQLDSLGLTPSQASYALTRGYTAGFKSVFILNACLAGVATVSSIFMIKHKELMRGDEQKLRAEARQVLENGGNGEKGGSKQPSSDSQVPETVNDALGVHVEMGSMLSPVFHVDHGLSGC</sequence>
<keyword evidence="3 6" id="KW-1133">Transmembrane helix</keyword>
<dbReference type="PROSITE" id="PS50850">
    <property type="entry name" value="MFS"/>
    <property type="match status" value="1"/>
</dbReference>
<dbReference type="EMBL" id="KN819608">
    <property type="protein sequence ID" value="KIJ08503.1"/>
    <property type="molecule type" value="Genomic_DNA"/>
</dbReference>
<dbReference type="SUPFAM" id="SSF103473">
    <property type="entry name" value="MFS general substrate transporter"/>
    <property type="match status" value="1"/>
</dbReference>
<gene>
    <name evidence="8" type="ORF">PAXINDRAFT_18367</name>
</gene>
<evidence type="ECO:0000256" key="3">
    <source>
        <dbReference type="ARBA" id="ARBA00022989"/>
    </source>
</evidence>
<proteinExistence type="predicted"/>
<dbReference type="InterPro" id="IPR036259">
    <property type="entry name" value="MFS_trans_sf"/>
</dbReference>
<dbReference type="GO" id="GO:0022857">
    <property type="term" value="F:transmembrane transporter activity"/>
    <property type="evidence" value="ECO:0007669"/>
    <property type="project" value="InterPro"/>
</dbReference>
<feature type="transmembrane region" description="Helical" evidence="6">
    <location>
        <begin position="166"/>
        <end position="185"/>
    </location>
</feature>
<keyword evidence="2 6" id="KW-0812">Transmembrane</keyword>
<evidence type="ECO:0000313" key="8">
    <source>
        <dbReference type="EMBL" id="KIJ08503.1"/>
    </source>
</evidence>
<feature type="domain" description="Major facilitator superfamily (MFS) profile" evidence="7">
    <location>
        <begin position="1"/>
        <end position="189"/>
    </location>
</feature>
<dbReference type="Proteomes" id="UP000053647">
    <property type="component" value="Unassembled WGS sequence"/>
</dbReference>
<dbReference type="PANTHER" id="PTHR23501:SF189">
    <property type="entry name" value="DRUG TRANSPORTER, PUTATIVE (AFU_ORTHOLOGUE AFUA_4G03920)-RELATED"/>
    <property type="match status" value="1"/>
</dbReference>
<name>A0A0C9TBQ9_PAXIN</name>
<accession>A0A0C9TBQ9</accession>
<evidence type="ECO:0000256" key="5">
    <source>
        <dbReference type="SAM" id="MobiDB-lite"/>
    </source>
</evidence>
<keyword evidence="4 6" id="KW-0472">Membrane</keyword>
<dbReference type="Gene3D" id="1.20.1250.20">
    <property type="entry name" value="MFS general substrate transporter like domains"/>
    <property type="match status" value="1"/>
</dbReference>
<dbReference type="GO" id="GO:0005886">
    <property type="term" value="C:plasma membrane"/>
    <property type="evidence" value="ECO:0007669"/>
    <property type="project" value="TreeGrafter"/>
</dbReference>
<evidence type="ECO:0000259" key="7">
    <source>
        <dbReference type="PROSITE" id="PS50850"/>
    </source>
</evidence>
<feature type="transmembrane region" description="Helical" evidence="6">
    <location>
        <begin position="20"/>
        <end position="39"/>
    </location>
</feature>
<organism evidence="8 9">
    <name type="scientific">Paxillus involutus ATCC 200175</name>
    <dbReference type="NCBI Taxonomy" id="664439"/>
    <lineage>
        <taxon>Eukaryota</taxon>
        <taxon>Fungi</taxon>
        <taxon>Dikarya</taxon>
        <taxon>Basidiomycota</taxon>
        <taxon>Agaricomycotina</taxon>
        <taxon>Agaricomycetes</taxon>
        <taxon>Agaricomycetidae</taxon>
        <taxon>Boletales</taxon>
        <taxon>Paxilineae</taxon>
        <taxon>Paxillaceae</taxon>
        <taxon>Paxillus</taxon>
    </lineage>
</organism>
<reference evidence="8 9" key="1">
    <citation type="submission" date="2014-06" db="EMBL/GenBank/DDBJ databases">
        <authorList>
            <consortium name="DOE Joint Genome Institute"/>
            <person name="Kuo A."/>
            <person name="Kohler A."/>
            <person name="Nagy L.G."/>
            <person name="Floudas D."/>
            <person name="Copeland A."/>
            <person name="Barry K.W."/>
            <person name="Cichocki N."/>
            <person name="Veneault-Fourrey C."/>
            <person name="LaButti K."/>
            <person name="Lindquist E.A."/>
            <person name="Lipzen A."/>
            <person name="Lundell T."/>
            <person name="Morin E."/>
            <person name="Murat C."/>
            <person name="Sun H."/>
            <person name="Tunlid A."/>
            <person name="Henrissat B."/>
            <person name="Grigoriev I.V."/>
            <person name="Hibbett D.S."/>
            <person name="Martin F."/>
            <person name="Nordberg H.P."/>
            <person name="Cantor M.N."/>
            <person name="Hua S.X."/>
        </authorList>
    </citation>
    <scope>NUCLEOTIDE SEQUENCE [LARGE SCALE GENOMIC DNA]</scope>
    <source>
        <strain evidence="8 9">ATCC 200175</strain>
    </source>
</reference>
<reference evidence="9" key="2">
    <citation type="submission" date="2015-01" db="EMBL/GenBank/DDBJ databases">
        <title>Evolutionary Origins and Diversification of the Mycorrhizal Mutualists.</title>
        <authorList>
            <consortium name="DOE Joint Genome Institute"/>
            <consortium name="Mycorrhizal Genomics Consortium"/>
            <person name="Kohler A."/>
            <person name="Kuo A."/>
            <person name="Nagy L.G."/>
            <person name="Floudas D."/>
            <person name="Copeland A."/>
            <person name="Barry K.W."/>
            <person name="Cichocki N."/>
            <person name="Veneault-Fourrey C."/>
            <person name="LaButti K."/>
            <person name="Lindquist E.A."/>
            <person name="Lipzen A."/>
            <person name="Lundell T."/>
            <person name="Morin E."/>
            <person name="Murat C."/>
            <person name="Riley R."/>
            <person name="Ohm R."/>
            <person name="Sun H."/>
            <person name="Tunlid A."/>
            <person name="Henrissat B."/>
            <person name="Grigoriev I.V."/>
            <person name="Hibbett D.S."/>
            <person name="Martin F."/>
        </authorList>
    </citation>
    <scope>NUCLEOTIDE SEQUENCE [LARGE SCALE GENOMIC DNA]</scope>
    <source>
        <strain evidence="9">ATCC 200175</strain>
    </source>
</reference>
<evidence type="ECO:0000313" key="9">
    <source>
        <dbReference type="Proteomes" id="UP000053647"/>
    </source>
</evidence>
<feature type="compositionally biased region" description="Polar residues" evidence="5">
    <location>
        <begin position="219"/>
        <end position="228"/>
    </location>
</feature>
<dbReference type="AlphaFoldDB" id="A0A0C9TBQ9"/>
<dbReference type="HOGENOM" id="CLU_1082218_0_0_1"/>
<keyword evidence="9" id="KW-1185">Reference proteome</keyword>
<dbReference type="OrthoDB" id="10021397at2759"/>
<dbReference type="PANTHER" id="PTHR23501">
    <property type="entry name" value="MAJOR FACILITATOR SUPERFAMILY"/>
    <property type="match status" value="1"/>
</dbReference>
<evidence type="ECO:0000256" key="6">
    <source>
        <dbReference type="SAM" id="Phobius"/>
    </source>
</evidence>
<dbReference type="InterPro" id="IPR020846">
    <property type="entry name" value="MFS_dom"/>
</dbReference>
<feature type="region of interest" description="Disordered" evidence="5">
    <location>
        <begin position="207"/>
        <end position="228"/>
    </location>
</feature>